<dbReference type="InterPro" id="IPR013324">
    <property type="entry name" value="RNA_pol_sigma_r3/r4-like"/>
</dbReference>
<keyword evidence="3" id="KW-0731">Sigma factor</keyword>
<proteinExistence type="inferred from homology"/>
<dbReference type="InterPro" id="IPR039425">
    <property type="entry name" value="RNA_pol_sigma-70-like"/>
</dbReference>
<evidence type="ECO:0000313" key="6">
    <source>
        <dbReference type="EMBL" id="MCQ4041926.1"/>
    </source>
</evidence>
<comment type="caution">
    <text evidence="6">The sequence shown here is derived from an EMBL/GenBank/DDBJ whole genome shotgun (WGS) entry which is preliminary data.</text>
</comment>
<comment type="similarity">
    <text evidence="1">Belongs to the sigma-70 factor family. ECF subfamily.</text>
</comment>
<evidence type="ECO:0000256" key="1">
    <source>
        <dbReference type="ARBA" id="ARBA00010641"/>
    </source>
</evidence>
<dbReference type="CDD" id="cd06171">
    <property type="entry name" value="Sigma70_r4"/>
    <property type="match status" value="1"/>
</dbReference>
<keyword evidence="4" id="KW-0804">Transcription</keyword>
<dbReference type="Pfam" id="PF08281">
    <property type="entry name" value="Sigma70_r4_2"/>
    <property type="match status" value="1"/>
</dbReference>
<keyword evidence="2" id="KW-0805">Transcription regulation</keyword>
<evidence type="ECO:0000256" key="2">
    <source>
        <dbReference type="ARBA" id="ARBA00023015"/>
    </source>
</evidence>
<accession>A0ABT1PAW6</accession>
<dbReference type="EMBL" id="JANFNH010000004">
    <property type="protein sequence ID" value="MCQ4041926.1"/>
    <property type="molecule type" value="Genomic_DNA"/>
</dbReference>
<dbReference type="InterPro" id="IPR013249">
    <property type="entry name" value="RNA_pol_sigma70_r4_t2"/>
</dbReference>
<dbReference type="Proteomes" id="UP001206206">
    <property type="component" value="Unassembled WGS sequence"/>
</dbReference>
<protein>
    <submittedName>
        <fullName evidence="6">Sigma-70 family RNA polymerase sigma factor</fullName>
    </submittedName>
</protein>
<dbReference type="InterPro" id="IPR036388">
    <property type="entry name" value="WH-like_DNA-bd_sf"/>
</dbReference>
<gene>
    <name evidence="6" type="ORF">NON19_07735</name>
</gene>
<dbReference type="Gene3D" id="1.10.10.10">
    <property type="entry name" value="Winged helix-like DNA-binding domain superfamily/Winged helix DNA-binding domain"/>
    <property type="match status" value="1"/>
</dbReference>
<keyword evidence="7" id="KW-1185">Reference proteome</keyword>
<dbReference type="SUPFAM" id="SSF88659">
    <property type="entry name" value="Sigma3 and sigma4 domains of RNA polymerase sigma factors"/>
    <property type="match status" value="1"/>
</dbReference>
<reference evidence="6 7" key="1">
    <citation type="submission" date="2022-06" db="EMBL/GenBank/DDBJ databases">
        <title>Draft genome sequence of type strain Streptomyces rubrisoli DSM 42083.</title>
        <authorList>
            <person name="Duangmal K."/>
            <person name="Klaysubun C."/>
        </authorList>
    </citation>
    <scope>NUCLEOTIDE SEQUENCE [LARGE SCALE GENOMIC DNA]</scope>
    <source>
        <strain evidence="6 7">DSM 42083</strain>
    </source>
</reference>
<organism evidence="6 7">
    <name type="scientific">Streptantibioticus rubrisoli</name>
    <dbReference type="NCBI Taxonomy" id="1387313"/>
    <lineage>
        <taxon>Bacteria</taxon>
        <taxon>Bacillati</taxon>
        <taxon>Actinomycetota</taxon>
        <taxon>Actinomycetes</taxon>
        <taxon>Kitasatosporales</taxon>
        <taxon>Streptomycetaceae</taxon>
        <taxon>Streptantibioticus</taxon>
    </lineage>
</organism>
<dbReference type="RefSeq" id="WP_255925913.1">
    <property type="nucleotide sequence ID" value="NZ_JANFNH010000004.1"/>
</dbReference>
<dbReference type="PANTHER" id="PTHR43133">
    <property type="entry name" value="RNA POLYMERASE ECF-TYPE SIGMA FACTO"/>
    <property type="match status" value="1"/>
</dbReference>
<dbReference type="PANTHER" id="PTHR43133:SF25">
    <property type="entry name" value="RNA POLYMERASE SIGMA FACTOR RFAY-RELATED"/>
    <property type="match status" value="1"/>
</dbReference>
<evidence type="ECO:0000259" key="5">
    <source>
        <dbReference type="Pfam" id="PF08281"/>
    </source>
</evidence>
<feature type="domain" description="RNA polymerase sigma factor 70 region 4 type 2" evidence="5">
    <location>
        <begin position="133"/>
        <end position="183"/>
    </location>
</feature>
<evidence type="ECO:0000256" key="3">
    <source>
        <dbReference type="ARBA" id="ARBA00023082"/>
    </source>
</evidence>
<sequence>MNTNPPHPSASDGPSGPPLRQPVRRLALTFEAFHDTHHLLWLRYAHLHTGSRAAALRIEGAISRQLAACWPHVLRQESVPFYAWTVLKEHVANWLSAHNRPVALTETAAFDAVSRALREAQEQFAVLESRLGLYSAISELPERQCDVIVLRFALGYDDAFIAALLGVEESTVRSHVSIARRKLAARLGIPWRE</sequence>
<name>A0ABT1PAW6_9ACTN</name>
<evidence type="ECO:0000256" key="4">
    <source>
        <dbReference type="ARBA" id="ARBA00023163"/>
    </source>
</evidence>
<evidence type="ECO:0000313" key="7">
    <source>
        <dbReference type="Proteomes" id="UP001206206"/>
    </source>
</evidence>